<feature type="region of interest" description="Disordered" evidence="1">
    <location>
        <begin position="1"/>
        <end position="62"/>
    </location>
</feature>
<feature type="compositionally biased region" description="Polar residues" evidence="1">
    <location>
        <begin position="21"/>
        <end position="32"/>
    </location>
</feature>
<feature type="region of interest" description="Disordered" evidence="1">
    <location>
        <begin position="422"/>
        <end position="449"/>
    </location>
</feature>
<evidence type="ECO:0000313" key="2">
    <source>
        <dbReference type="EMBL" id="KAB2579528.1"/>
    </source>
</evidence>
<name>A0A5N5DNL8_9PEZI</name>
<evidence type="ECO:0000256" key="1">
    <source>
        <dbReference type="SAM" id="MobiDB-lite"/>
    </source>
</evidence>
<dbReference type="Proteomes" id="UP000325902">
    <property type="component" value="Unassembled WGS sequence"/>
</dbReference>
<feature type="compositionally biased region" description="Low complexity" evidence="1">
    <location>
        <begin position="141"/>
        <end position="151"/>
    </location>
</feature>
<feature type="region of interest" description="Disordered" evidence="1">
    <location>
        <begin position="462"/>
        <end position="495"/>
    </location>
</feature>
<dbReference type="OrthoDB" id="10606594at2759"/>
<feature type="compositionally biased region" description="Low complexity" evidence="1">
    <location>
        <begin position="52"/>
        <end position="62"/>
    </location>
</feature>
<proteinExistence type="predicted"/>
<feature type="compositionally biased region" description="Polar residues" evidence="1">
    <location>
        <begin position="80"/>
        <end position="91"/>
    </location>
</feature>
<dbReference type="EMBL" id="VCHE01000007">
    <property type="protein sequence ID" value="KAB2579528.1"/>
    <property type="molecule type" value="Genomic_DNA"/>
</dbReference>
<gene>
    <name evidence="2" type="ORF">DBV05_g2032</name>
</gene>
<keyword evidence="3" id="KW-1185">Reference proteome</keyword>
<accession>A0A5N5DNL8</accession>
<feature type="region of interest" description="Disordered" evidence="1">
    <location>
        <begin position="74"/>
        <end position="151"/>
    </location>
</feature>
<protein>
    <submittedName>
        <fullName evidence="2">Uncharacterized protein</fullName>
    </submittedName>
</protein>
<organism evidence="2 3">
    <name type="scientific">Lasiodiplodia theobromae</name>
    <dbReference type="NCBI Taxonomy" id="45133"/>
    <lineage>
        <taxon>Eukaryota</taxon>
        <taxon>Fungi</taxon>
        <taxon>Dikarya</taxon>
        <taxon>Ascomycota</taxon>
        <taxon>Pezizomycotina</taxon>
        <taxon>Dothideomycetes</taxon>
        <taxon>Dothideomycetes incertae sedis</taxon>
        <taxon>Botryosphaeriales</taxon>
        <taxon>Botryosphaeriaceae</taxon>
        <taxon>Lasiodiplodia</taxon>
    </lineage>
</organism>
<dbReference type="AlphaFoldDB" id="A0A5N5DNL8"/>
<reference evidence="2 3" key="1">
    <citation type="journal article" date="2019" name="Sci. Rep.">
        <title>A multi-omics analysis of the grapevine pathogen Lasiodiplodia theobromae reveals that temperature affects the expression of virulence- and pathogenicity-related genes.</title>
        <authorList>
            <person name="Felix C."/>
            <person name="Meneses R."/>
            <person name="Goncalves M.F.M."/>
            <person name="Tilleman L."/>
            <person name="Duarte A.S."/>
            <person name="Jorrin-Novo J.V."/>
            <person name="Van de Peer Y."/>
            <person name="Deforce D."/>
            <person name="Van Nieuwerburgh F."/>
            <person name="Esteves A.C."/>
            <person name="Alves A."/>
        </authorList>
    </citation>
    <scope>NUCLEOTIDE SEQUENCE [LARGE SCALE GENOMIC DNA]</scope>
    <source>
        <strain evidence="2 3">LA-SOL3</strain>
    </source>
</reference>
<sequence length="530" mass="58518">MQSTARIMFKLGTTKTKRSPTESAPASASKVNTRYMAAAPIHDEPTPTKSAKSNSLKGRLSSKLKSISSTATKVIKRASQKVSRVLSTSKSEGFPSRVRPHRKLTPYPGPAVCDSSESSQQDIHRSAYQEAENDSCRDTESSYSLGSSSDYPSVNLMTHGPLPAHDPGHIPSPYEHNGTSMEVCEWASSPAISTDIYAIRKAAAEGDHTDDAIRRASCLNRADQHLYHIPGRLNIRLPNGATGQMRLPLEYPRGAKGLKRPDDRDFPSWHRDTDGYMVPTPRLLQGVFLPEPSHLREVETVQSGEEFRSLGQNVTLHSFRRKSSPASRQCGSSTWLARPTLQAASVAEEEDTFTESPEDASLFSTFDGSYDVCDTDSPVVSNEWTIQDVGFRRLPLTHARNPISRSTGHLNLRSISQDIINEEEDEEEDGLSPLKNSIEKESKEDTPDEEAVEVQLYENVFDEADSEPTAGADSEFAIPEMHEGSRLPSPEFDSDSCDWESAIIEQAQLCSIQQVKAKLISQPRPPNPHN</sequence>
<comment type="caution">
    <text evidence="2">The sequence shown here is derived from an EMBL/GenBank/DDBJ whole genome shotgun (WGS) entry which is preliminary data.</text>
</comment>
<evidence type="ECO:0000313" key="3">
    <source>
        <dbReference type="Proteomes" id="UP000325902"/>
    </source>
</evidence>